<reference evidence="1" key="1">
    <citation type="submission" date="2001-10" db="EMBL/GenBank/DDBJ databases">
        <title>Oryza sativa nipponbare(GA3) genomic DNA, chromosome 7, PAC clone:P0407H12.</title>
        <authorList>
            <person name="Sasaki T."/>
            <person name="Matsumoto T."/>
            <person name="Yamamoto K."/>
        </authorList>
    </citation>
    <scope>NUCLEOTIDE SEQUENCE</scope>
</reference>
<protein>
    <submittedName>
        <fullName evidence="1">Uncharacterized protein</fullName>
    </submittedName>
</protein>
<name>Q8GSD6_ORYSJ</name>
<reference evidence="2" key="2">
    <citation type="submission" date="2002-05" db="EMBL/GenBank/DDBJ databases">
        <title>Oryza sativa nipponbare(GA3) genomic DNA, chromosome 7, BAC clone:OSJNBa0061L20.</title>
        <authorList>
            <person name="Sasaki T."/>
            <person name="Matsumoto T."/>
            <person name="Katayose Y."/>
        </authorList>
    </citation>
    <scope>NUCLEOTIDE SEQUENCE</scope>
</reference>
<evidence type="ECO:0000313" key="3">
    <source>
        <dbReference type="Proteomes" id="UP000000763"/>
    </source>
</evidence>
<reference evidence="3" key="4">
    <citation type="journal article" date="2008" name="Nucleic Acids Res.">
        <title>The rice annotation project database (RAP-DB): 2008 update.</title>
        <authorList>
            <consortium name="The rice annotation project (RAP)"/>
        </authorList>
    </citation>
    <scope>GENOME REANNOTATION</scope>
    <source>
        <strain evidence="3">cv. Nipponbare</strain>
    </source>
</reference>
<dbReference type="AlphaFoldDB" id="Q8GSD6"/>
<proteinExistence type="predicted"/>
<dbReference type="Proteomes" id="UP000000763">
    <property type="component" value="Chromosome 7"/>
</dbReference>
<gene>
    <name evidence="1" type="primary">P0407H12.108</name>
    <name evidence="2" type="ORF">OSJNBa0061L20.128</name>
</gene>
<reference evidence="3" key="3">
    <citation type="journal article" date="2005" name="Nature">
        <title>The map-based sequence of the rice genome.</title>
        <authorList>
            <consortium name="International rice genome sequencing project (IRGSP)"/>
            <person name="Matsumoto T."/>
            <person name="Wu J."/>
            <person name="Kanamori H."/>
            <person name="Katayose Y."/>
            <person name="Fujisawa M."/>
            <person name="Namiki N."/>
            <person name="Mizuno H."/>
            <person name="Yamamoto K."/>
            <person name="Antonio B.A."/>
            <person name="Baba T."/>
            <person name="Sakata K."/>
            <person name="Nagamura Y."/>
            <person name="Aoki H."/>
            <person name="Arikawa K."/>
            <person name="Arita K."/>
            <person name="Bito T."/>
            <person name="Chiden Y."/>
            <person name="Fujitsuka N."/>
            <person name="Fukunaka R."/>
            <person name="Hamada M."/>
            <person name="Harada C."/>
            <person name="Hayashi A."/>
            <person name="Hijishita S."/>
            <person name="Honda M."/>
            <person name="Hosokawa S."/>
            <person name="Ichikawa Y."/>
            <person name="Idonuma A."/>
            <person name="Iijima M."/>
            <person name="Ikeda M."/>
            <person name="Ikeno M."/>
            <person name="Ito K."/>
            <person name="Ito S."/>
            <person name="Ito T."/>
            <person name="Ito Y."/>
            <person name="Ito Y."/>
            <person name="Iwabuchi A."/>
            <person name="Kamiya K."/>
            <person name="Karasawa W."/>
            <person name="Kurita K."/>
            <person name="Katagiri S."/>
            <person name="Kikuta A."/>
            <person name="Kobayashi H."/>
            <person name="Kobayashi N."/>
            <person name="Machita K."/>
            <person name="Maehara T."/>
            <person name="Masukawa M."/>
            <person name="Mizubayashi T."/>
            <person name="Mukai Y."/>
            <person name="Nagasaki H."/>
            <person name="Nagata Y."/>
            <person name="Naito S."/>
            <person name="Nakashima M."/>
            <person name="Nakama Y."/>
            <person name="Nakamichi Y."/>
            <person name="Nakamura M."/>
            <person name="Meguro A."/>
            <person name="Negishi M."/>
            <person name="Ohta I."/>
            <person name="Ohta T."/>
            <person name="Okamoto M."/>
            <person name="Ono N."/>
            <person name="Saji S."/>
            <person name="Sakaguchi M."/>
            <person name="Sakai K."/>
            <person name="Shibata M."/>
            <person name="Shimokawa T."/>
            <person name="Song J."/>
            <person name="Takazaki Y."/>
            <person name="Terasawa K."/>
            <person name="Tsugane M."/>
            <person name="Tsuji K."/>
            <person name="Ueda S."/>
            <person name="Waki K."/>
            <person name="Yamagata H."/>
            <person name="Yamamoto M."/>
            <person name="Yamamoto S."/>
            <person name="Yamane H."/>
            <person name="Yoshiki S."/>
            <person name="Yoshihara R."/>
            <person name="Yukawa K."/>
            <person name="Zhong H."/>
            <person name="Yano M."/>
            <person name="Yuan Q."/>
            <person name="Ouyang S."/>
            <person name="Liu J."/>
            <person name="Jones K.M."/>
            <person name="Gansberger K."/>
            <person name="Moffat K."/>
            <person name="Hill J."/>
            <person name="Bera J."/>
            <person name="Fadrosh D."/>
            <person name="Jin S."/>
            <person name="Johri S."/>
            <person name="Kim M."/>
            <person name="Overton L."/>
            <person name="Reardon M."/>
            <person name="Tsitrin T."/>
            <person name="Vuong H."/>
            <person name="Weaver B."/>
            <person name="Ciecko A."/>
            <person name="Tallon L."/>
            <person name="Jackson J."/>
            <person name="Pai G."/>
            <person name="Aken S.V."/>
            <person name="Utterback T."/>
            <person name="Reidmuller S."/>
            <person name="Feldblyum T."/>
            <person name="Hsiao J."/>
            <person name="Zismann V."/>
            <person name="Iobst S."/>
            <person name="de Vazeille A.R."/>
            <person name="Buell C.R."/>
            <person name="Ying K."/>
            <person name="Li Y."/>
            <person name="Lu T."/>
            <person name="Huang Y."/>
            <person name="Zhao Q."/>
            <person name="Feng Q."/>
            <person name="Zhang L."/>
            <person name="Zhu J."/>
            <person name="Weng Q."/>
            <person name="Mu J."/>
            <person name="Lu Y."/>
            <person name="Fan D."/>
            <person name="Liu Y."/>
            <person name="Guan J."/>
            <person name="Zhang Y."/>
            <person name="Yu S."/>
            <person name="Liu X."/>
            <person name="Zhang Y."/>
            <person name="Hong G."/>
            <person name="Han B."/>
            <person name="Choisne N."/>
            <person name="Demange N."/>
            <person name="Orjeda G."/>
            <person name="Samain S."/>
            <person name="Cattolico L."/>
            <person name="Pelletier E."/>
            <person name="Couloux A."/>
            <person name="Segurens B."/>
            <person name="Wincker P."/>
            <person name="D'Hont A."/>
            <person name="Scarpelli C."/>
            <person name="Weissenbach J."/>
            <person name="Salanoubat M."/>
            <person name="Quetier F."/>
            <person name="Yu Y."/>
            <person name="Kim H.R."/>
            <person name="Rambo T."/>
            <person name="Currie J."/>
            <person name="Collura K."/>
            <person name="Luo M."/>
            <person name="Yang T."/>
            <person name="Ammiraju J.S.S."/>
            <person name="Engler F."/>
            <person name="Soderlund C."/>
            <person name="Wing R.A."/>
            <person name="Palmer L.E."/>
            <person name="de la Bastide M."/>
            <person name="Spiegel L."/>
            <person name="Nascimento L."/>
            <person name="Zutavern T."/>
            <person name="O'Shaughnessy A."/>
            <person name="Dike S."/>
            <person name="Dedhia N."/>
            <person name="Preston R."/>
            <person name="Balija V."/>
            <person name="McCombie W.R."/>
            <person name="Chow T."/>
            <person name="Chen H."/>
            <person name="Chung M."/>
            <person name="Chen C."/>
            <person name="Shaw J."/>
            <person name="Wu H."/>
            <person name="Hsiao K."/>
            <person name="Chao Y."/>
            <person name="Chu M."/>
            <person name="Cheng C."/>
            <person name="Hour A."/>
            <person name="Lee P."/>
            <person name="Lin S."/>
            <person name="Lin Y."/>
            <person name="Liou J."/>
            <person name="Liu S."/>
            <person name="Hsing Y."/>
            <person name="Raghuvanshi S."/>
            <person name="Mohanty A."/>
            <person name="Bharti A.K."/>
            <person name="Gaur A."/>
            <person name="Gupta V."/>
            <person name="Kumar D."/>
            <person name="Ravi V."/>
            <person name="Vij S."/>
            <person name="Kapur A."/>
            <person name="Khurana P."/>
            <person name="Khurana P."/>
            <person name="Khurana J.P."/>
            <person name="Tyagi A.K."/>
            <person name="Gaikwad K."/>
            <person name="Singh A."/>
            <person name="Dalal V."/>
            <person name="Srivastava S."/>
            <person name="Dixit A."/>
            <person name="Pal A.K."/>
            <person name="Ghazi I.A."/>
            <person name="Yadav M."/>
            <person name="Pandit A."/>
            <person name="Bhargava A."/>
            <person name="Sureshbabu K."/>
            <person name="Batra K."/>
            <person name="Sharma T.R."/>
            <person name="Mohapatra T."/>
            <person name="Singh N.K."/>
            <person name="Messing J."/>
            <person name="Nelson A.B."/>
            <person name="Fuks G."/>
            <person name="Kavchok S."/>
            <person name="Keizer G."/>
            <person name="Linton E."/>
            <person name="Llaca V."/>
            <person name="Song R."/>
            <person name="Tanyolac B."/>
            <person name="Young S."/>
            <person name="Ho-Il K."/>
            <person name="Hahn J.H."/>
            <person name="Sangsakoo G."/>
            <person name="Vanavichit A."/>
            <person name="de Mattos Luiz.A.T."/>
            <person name="Zimmer P.D."/>
            <person name="Malone G."/>
            <person name="Dellagostin O."/>
            <person name="de Oliveira A.C."/>
            <person name="Bevan M."/>
            <person name="Bancroft I."/>
            <person name="Minx P."/>
            <person name="Cordum H."/>
            <person name="Wilson R."/>
            <person name="Cheng Z."/>
            <person name="Jin W."/>
            <person name="Jiang J."/>
            <person name="Leong S.A."/>
            <person name="Iwama H."/>
            <person name="Gojobori T."/>
            <person name="Itoh T."/>
            <person name="Niimura Y."/>
            <person name="Fujii Y."/>
            <person name="Habara T."/>
            <person name="Sakai H."/>
            <person name="Sato Y."/>
            <person name="Wilson G."/>
            <person name="Kumar K."/>
            <person name="McCouch S."/>
            <person name="Juretic N."/>
            <person name="Hoen D."/>
            <person name="Wright S."/>
            <person name="Bruskiewich R."/>
            <person name="Bureau T."/>
            <person name="Miyao A."/>
            <person name="Hirochika H."/>
            <person name="Nishikawa T."/>
            <person name="Kadowaki K."/>
            <person name="Sugiura M."/>
            <person name="Burr B."/>
            <person name="Sasaki T."/>
        </authorList>
    </citation>
    <scope>NUCLEOTIDE SEQUENCE [LARGE SCALE GENOMIC DNA]</scope>
    <source>
        <strain evidence="3">cv. Nipponbare</strain>
    </source>
</reference>
<evidence type="ECO:0000313" key="1">
    <source>
        <dbReference type="EMBL" id="BAC21439.1"/>
    </source>
</evidence>
<organism evidence="1 3">
    <name type="scientific">Oryza sativa subsp. japonica</name>
    <name type="common">Rice</name>
    <dbReference type="NCBI Taxonomy" id="39947"/>
    <lineage>
        <taxon>Eukaryota</taxon>
        <taxon>Viridiplantae</taxon>
        <taxon>Streptophyta</taxon>
        <taxon>Embryophyta</taxon>
        <taxon>Tracheophyta</taxon>
        <taxon>Spermatophyta</taxon>
        <taxon>Magnoliopsida</taxon>
        <taxon>Liliopsida</taxon>
        <taxon>Poales</taxon>
        <taxon>Poaceae</taxon>
        <taxon>BOP clade</taxon>
        <taxon>Oryzoideae</taxon>
        <taxon>Oryzeae</taxon>
        <taxon>Oryzinae</taxon>
        <taxon>Oryza</taxon>
        <taxon>Oryza sativa</taxon>
    </lineage>
</organism>
<sequence length="112" mass="12019">MNICEFLHLNFNLKWIFCVSRGEGRADRVHGRGTHGAGRCEPGCARSTVDRGAAAGPPWTVPCRGGVVASRRVVPLRHRGVASCRDDIGVVVGNEAAGGNREGKREVEIGER</sequence>
<dbReference type="EMBL" id="AP005246">
    <property type="protein sequence ID" value="BAC21525.1"/>
    <property type="molecule type" value="Genomic_DNA"/>
</dbReference>
<evidence type="ECO:0000313" key="2">
    <source>
        <dbReference type="EMBL" id="BAC21525.1"/>
    </source>
</evidence>
<accession>Q8GSD6</accession>
<dbReference type="EMBL" id="AP004303">
    <property type="protein sequence ID" value="BAC21439.1"/>
    <property type="molecule type" value="Genomic_DNA"/>
</dbReference>